<dbReference type="HOGENOM" id="CLU_080767_1_0_1"/>
<dbReference type="RefSeq" id="XP_013340446.1">
    <property type="nucleotide sequence ID" value="XM_013484992.1"/>
</dbReference>
<dbReference type="AlphaFoldDB" id="A0A074Y7F0"/>
<keyword evidence="1" id="KW-1133">Transmembrane helix</keyword>
<dbReference type="EMBL" id="KL584774">
    <property type="protein sequence ID" value="KEQ91919.1"/>
    <property type="molecule type" value="Genomic_DNA"/>
</dbReference>
<feature type="transmembrane region" description="Helical" evidence="1">
    <location>
        <begin position="82"/>
        <end position="102"/>
    </location>
</feature>
<feature type="transmembrane region" description="Helical" evidence="1">
    <location>
        <begin position="52"/>
        <end position="70"/>
    </location>
</feature>
<protein>
    <recommendedName>
        <fullName evidence="2">DUF4396 domain-containing protein</fullName>
    </recommendedName>
</protein>
<feature type="transmembrane region" description="Helical" evidence="1">
    <location>
        <begin position="114"/>
        <end position="132"/>
    </location>
</feature>
<dbReference type="OrthoDB" id="2128064at2759"/>
<evidence type="ECO:0000256" key="1">
    <source>
        <dbReference type="SAM" id="Phobius"/>
    </source>
</evidence>
<feature type="transmembrane region" description="Helical" evidence="1">
    <location>
        <begin position="152"/>
        <end position="173"/>
    </location>
</feature>
<keyword evidence="1" id="KW-0472">Membrane</keyword>
<dbReference type="Pfam" id="PF14342">
    <property type="entry name" value="DUF4396"/>
    <property type="match status" value="1"/>
</dbReference>
<organism evidence="3 4">
    <name type="scientific">Aureobasidium subglaciale (strain EXF-2481)</name>
    <name type="common">Aureobasidium pullulans var. subglaciale</name>
    <dbReference type="NCBI Taxonomy" id="1043005"/>
    <lineage>
        <taxon>Eukaryota</taxon>
        <taxon>Fungi</taxon>
        <taxon>Dikarya</taxon>
        <taxon>Ascomycota</taxon>
        <taxon>Pezizomycotina</taxon>
        <taxon>Dothideomycetes</taxon>
        <taxon>Dothideomycetidae</taxon>
        <taxon>Dothideales</taxon>
        <taxon>Saccotheciaceae</taxon>
        <taxon>Aureobasidium</taxon>
    </lineage>
</organism>
<reference evidence="3 4" key="1">
    <citation type="journal article" date="2014" name="BMC Genomics">
        <title>Genome sequencing of four Aureobasidium pullulans varieties: biotechnological potential, stress tolerance, and description of new species.</title>
        <authorList>
            <person name="Gostin Ar C."/>
            <person name="Ohm R.A."/>
            <person name="Kogej T."/>
            <person name="Sonjak S."/>
            <person name="Turk M."/>
            <person name="Zajc J."/>
            <person name="Zalar P."/>
            <person name="Grube M."/>
            <person name="Sun H."/>
            <person name="Han J."/>
            <person name="Sharma A."/>
            <person name="Chiniquy J."/>
            <person name="Ngan C.Y."/>
            <person name="Lipzen A."/>
            <person name="Barry K."/>
            <person name="Grigoriev I.V."/>
            <person name="Gunde-Cimerman N."/>
        </authorList>
    </citation>
    <scope>NUCLEOTIDE SEQUENCE [LARGE SCALE GENOMIC DNA]</scope>
    <source>
        <strain evidence="3 4">EXF-2481</strain>
    </source>
</reference>
<dbReference type="InterPro" id="IPR025509">
    <property type="entry name" value="DUF4396"/>
</dbReference>
<dbReference type="OMA" id="MWFLQAY"/>
<evidence type="ECO:0000259" key="2">
    <source>
        <dbReference type="Pfam" id="PF14342"/>
    </source>
</evidence>
<proteinExistence type="predicted"/>
<evidence type="ECO:0000313" key="4">
    <source>
        <dbReference type="Proteomes" id="UP000030641"/>
    </source>
</evidence>
<dbReference type="Proteomes" id="UP000030641">
    <property type="component" value="Unassembled WGS sequence"/>
</dbReference>
<dbReference type="InParanoid" id="A0A074Y7F0"/>
<feature type="domain" description="DUF4396" evidence="2">
    <location>
        <begin position="44"/>
        <end position="180"/>
    </location>
</feature>
<sequence>MILTPASSRIYTTNTQQNAGEAKVTPIKPRPSLATRVFWTCRGTWKRAGVNTLRCLVGCTIGDFSALWTLQTHAPELGMSTIMALSMTSGLTTSIALETALLHRGKDKLSTSMAFKTAMGMSFISMLAMELAENAVDYHLTGGVVALQDPRFWTAAVVSIAAGYLVPLPWNYYRLRRWGKACH</sequence>
<keyword evidence="4" id="KW-1185">Reference proteome</keyword>
<name>A0A074Y7F0_AURSE</name>
<evidence type="ECO:0000313" key="3">
    <source>
        <dbReference type="EMBL" id="KEQ91919.1"/>
    </source>
</evidence>
<gene>
    <name evidence="3" type="ORF">AUEXF2481DRAFT_448780</name>
</gene>
<dbReference type="GeneID" id="25367786"/>
<dbReference type="STRING" id="1043005.A0A074Y7F0"/>
<accession>A0A074Y7F0</accession>
<keyword evidence="1" id="KW-0812">Transmembrane</keyword>